<comment type="caution">
    <text evidence="15">The sequence shown here is derived from an EMBL/GenBank/DDBJ whole genome shotgun (WGS) entry which is preliminary data.</text>
</comment>
<dbReference type="GO" id="GO:0005524">
    <property type="term" value="F:ATP binding"/>
    <property type="evidence" value="ECO:0007669"/>
    <property type="project" value="UniProtKB-UniRule"/>
</dbReference>
<dbReference type="NCBIfam" id="TIGR00344">
    <property type="entry name" value="alaS"/>
    <property type="match status" value="1"/>
</dbReference>
<dbReference type="GO" id="GO:0004813">
    <property type="term" value="F:alanine-tRNA ligase activity"/>
    <property type="evidence" value="ECO:0007669"/>
    <property type="project" value="UniProtKB-UniRule"/>
</dbReference>
<dbReference type="SUPFAM" id="SSF55681">
    <property type="entry name" value="Class II aaRS and biotin synthetases"/>
    <property type="match status" value="1"/>
</dbReference>
<dbReference type="Gene3D" id="2.40.30.130">
    <property type="match status" value="1"/>
</dbReference>
<evidence type="ECO:0000256" key="4">
    <source>
        <dbReference type="ARBA" id="ARBA00022598"/>
    </source>
</evidence>
<dbReference type="Gene3D" id="3.10.310.40">
    <property type="match status" value="1"/>
</dbReference>
<dbReference type="Pfam" id="PF02272">
    <property type="entry name" value="DHHA1"/>
    <property type="match status" value="1"/>
</dbReference>
<evidence type="ECO:0000256" key="11">
    <source>
        <dbReference type="ARBA" id="ARBA00023146"/>
    </source>
</evidence>
<evidence type="ECO:0000256" key="8">
    <source>
        <dbReference type="ARBA" id="ARBA00022840"/>
    </source>
</evidence>
<dbReference type="Pfam" id="PF07973">
    <property type="entry name" value="tRNA_SAD"/>
    <property type="match status" value="1"/>
</dbReference>
<dbReference type="Pfam" id="PF01411">
    <property type="entry name" value="tRNA-synt_2c"/>
    <property type="match status" value="1"/>
</dbReference>
<dbReference type="Gene3D" id="3.30.980.10">
    <property type="entry name" value="Threonyl-trna Synthetase, Chain A, domain 2"/>
    <property type="match status" value="1"/>
</dbReference>
<dbReference type="AlphaFoldDB" id="A0A7K4AFE3"/>
<dbReference type="Proteomes" id="UP000544742">
    <property type="component" value="Unassembled WGS sequence"/>
</dbReference>
<comment type="subcellular location">
    <subcellularLocation>
        <location evidence="12">Cytoplasm</location>
    </subcellularLocation>
</comment>
<comment type="cofactor">
    <cofactor evidence="12">
        <name>Zn(2+)</name>
        <dbReference type="ChEBI" id="CHEBI:29105"/>
    </cofactor>
    <text evidence="12">Binds 1 zinc ion per subunit.</text>
</comment>
<dbReference type="InterPro" id="IPR012947">
    <property type="entry name" value="tRNA_SAD"/>
</dbReference>
<dbReference type="PROSITE" id="PS50860">
    <property type="entry name" value="AA_TRNA_LIGASE_II_ALA"/>
    <property type="match status" value="1"/>
</dbReference>
<keyword evidence="13" id="KW-0175">Coiled coil</keyword>
<keyword evidence="2 12" id="KW-0963">Cytoplasm</keyword>
<evidence type="ECO:0000313" key="16">
    <source>
        <dbReference type="Proteomes" id="UP000544742"/>
    </source>
</evidence>
<dbReference type="SMART" id="SM00863">
    <property type="entry name" value="tRNA_SAD"/>
    <property type="match status" value="1"/>
</dbReference>
<evidence type="ECO:0000256" key="10">
    <source>
        <dbReference type="ARBA" id="ARBA00022917"/>
    </source>
</evidence>
<dbReference type="PANTHER" id="PTHR11777:SF9">
    <property type="entry name" value="ALANINE--TRNA LIGASE, CYTOPLASMIC"/>
    <property type="match status" value="1"/>
</dbReference>
<evidence type="ECO:0000256" key="7">
    <source>
        <dbReference type="ARBA" id="ARBA00022833"/>
    </source>
</evidence>
<comment type="function">
    <text evidence="12">Catalyzes the attachment of alanine to tRNA(Ala) in a two-step reaction: alanine is first activated by ATP to form Ala-AMP and then transferred to the acceptor end of tRNA(Ala). Also edits incorrectly charged Ser-tRNA(Ala) and Gly-tRNA(Ala) via its editing domain.</text>
</comment>
<dbReference type="FunFam" id="3.30.930.10:FF:000056">
    <property type="entry name" value="Alanine--tRNA ligase"/>
    <property type="match status" value="1"/>
</dbReference>
<dbReference type="GO" id="GO:0002161">
    <property type="term" value="F:aminoacyl-tRNA deacylase activity"/>
    <property type="evidence" value="ECO:0007669"/>
    <property type="project" value="UniProtKB-ARBA"/>
</dbReference>
<organism evidence="15 16">
    <name type="scientific">Methanothrix soehngenii</name>
    <name type="common">Methanosaeta concilii</name>
    <dbReference type="NCBI Taxonomy" id="2223"/>
    <lineage>
        <taxon>Archaea</taxon>
        <taxon>Methanobacteriati</taxon>
        <taxon>Methanobacteriota</taxon>
        <taxon>Stenosarchaea group</taxon>
        <taxon>Methanomicrobia</taxon>
        <taxon>Methanotrichales</taxon>
        <taxon>Methanotrichaceae</taxon>
        <taxon>Methanothrix</taxon>
    </lineage>
</organism>
<feature type="coiled-coil region" evidence="13">
    <location>
        <begin position="770"/>
        <end position="797"/>
    </location>
</feature>
<dbReference type="Gene3D" id="3.30.930.10">
    <property type="entry name" value="Bira Bifunctional Protein, Domain 2"/>
    <property type="match status" value="1"/>
</dbReference>
<dbReference type="PRINTS" id="PR00980">
    <property type="entry name" value="TRNASYNTHALA"/>
</dbReference>
<dbReference type="InterPro" id="IPR002318">
    <property type="entry name" value="Ala-tRNA-lgiase_IIc"/>
</dbReference>
<comment type="domain">
    <text evidence="12">Consists of three domains; the N-terminal catalytic domain, the editing domain and the C-terminal C-Ala domain. The editing domain removes incorrectly charged amino acids, while the C-Ala domain, along with tRNA(Ala), serves as a bridge to cooperatively bring together the editing and aminoacylation centers thus stimulating deacylation of misacylated tRNAs.</text>
</comment>
<dbReference type="CDD" id="cd00673">
    <property type="entry name" value="AlaRS_core"/>
    <property type="match status" value="1"/>
</dbReference>
<keyword evidence="11 12" id="KW-0030">Aminoacyl-tRNA synthetase</keyword>
<keyword evidence="9 12" id="KW-0694">RNA-binding</keyword>
<evidence type="ECO:0000256" key="9">
    <source>
        <dbReference type="ARBA" id="ARBA00022884"/>
    </source>
</evidence>
<keyword evidence="4 12" id="KW-0436">Ligase</keyword>
<dbReference type="FunFam" id="3.10.310.40:FF:000001">
    <property type="entry name" value="Alanine--tRNA ligase"/>
    <property type="match status" value="1"/>
</dbReference>
<evidence type="ECO:0000256" key="2">
    <source>
        <dbReference type="ARBA" id="ARBA00022490"/>
    </source>
</evidence>
<feature type="binding site" evidence="12">
    <location>
        <position position="708"/>
    </location>
    <ligand>
        <name>Zn(2+)</name>
        <dbReference type="ChEBI" id="CHEBI:29105"/>
    </ligand>
</feature>
<dbReference type="InterPro" id="IPR050058">
    <property type="entry name" value="Ala-tRNA_ligase"/>
</dbReference>
<keyword evidence="8 12" id="KW-0067">ATP-binding</keyword>
<feature type="binding site" evidence="12">
    <location>
        <position position="704"/>
    </location>
    <ligand>
        <name>Zn(2+)</name>
        <dbReference type="ChEBI" id="CHEBI:29105"/>
    </ligand>
</feature>
<dbReference type="SUPFAM" id="SSF101353">
    <property type="entry name" value="Putative anticodon-binding domain of alanyl-tRNA synthetase (AlaRS)"/>
    <property type="match status" value="1"/>
</dbReference>
<dbReference type="EMBL" id="JAAYUN010000018">
    <property type="protein sequence ID" value="NLJ21710.1"/>
    <property type="molecule type" value="Genomic_DNA"/>
</dbReference>
<dbReference type="EC" id="6.1.1.7" evidence="12"/>
<evidence type="ECO:0000256" key="6">
    <source>
        <dbReference type="ARBA" id="ARBA00022741"/>
    </source>
</evidence>
<dbReference type="NCBIfam" id="TIGR03683">
    <property type="entry name" value="A-tRNA_syn_arch"/>
    <property type="match status" value="1"/>
</dbReference>
<dbReference type="InterPro" id="IPR018165">
    <property type="entry name" value="Ala-tRNA-synth_IIc_core"/>
</dbReference>
<evidence type="ECO:0000256" key="3">
    <source>
        <dbReference type="ARBA" id="ARBA00022555"/>
    </source>
</evidence>
<dbReference type="InterPro" id="IPR003156">
    <property type="entry name" value="DHHA1_dom"/>
</dbReference>
<keyword evidence="6 12" id="KW-0547">Nucleotide-binding</keyword>
<reference evidence="15 16" key="1">
    <citation type="journal article" date="2020" name="Biotechnol. Biofuels">
        <title>New insights from the biogas microbiome by comprehensive genome-resolved metagenomics of nearly 1600 species originating from multiple anaerobic digesters.</title>
        <authorList>
            <person name="Campanaro S."/>
            <person name="Treu L."/>
            <person name="Rodriguez-R L.M."/>
            <person name="Kovalovszki A."/>
            <person name="Ziels R.M."/>
            <person name="Maus I."/>
            <person name="Zhu X."/>
            <person name="Kougias P.G."/>
            <person name="Basile A."/>
            <person name="Luo G."/>
            <person name="Schluter A."/>
            <person name="Konstantinidis K.T."/>
            <person name="Angelidaki I."/>
        </authorList>
    </citation>
    <scope>NUCLEOTIDE SEQUENCE [LARGE SCALE GENOMIC DNA]</scope>
    <source>
        <strain evidence="15">AS27yjCOA_157</strain>
    </source>
</reference>
<dbReference type="PANTHER" id="PTHR11777">
    <property type="entry name" value="ALANYL-TRNA SYNTHETASE"/>
    <property type="match status" value="1"/>
</dbReference>
<dbReference type="Gene3D" id="3.30.54.20">
    <property type="match status" value="1"/>
</dbReference>
<dbReference type="FunFam" id="3.30.980.10:FF:000004">
    <property type="entry name" value="Alanine--tRNA ligase, cytoplasmic"/>
    <property type="match status" value="1"/>
</dbReference>
<dbReference type="HAMAP" id="MF_00036_A">
    <property type="entry name" value="Ala_tRNA_synth_A"/>
    <property type="match status" value="1"/>
</dbReference>
<dbReference type="GO" id="GO:0005737">
    <property type="term" value="C:cytoplasm"/>
    <property type="evidence" value="ECO:0007669"/>
    <property type="project" value="UniProtKB-SubCell"/>
</dbReference>
<dbReference type="InterPro" id="IPR009000">
    <property type="entry name" value="Transl_B-barrel_sf"/>
</dbReference>
<dbReference type="GO" id="GO:0008270">
    <property type="term" value="F:zinc ion binding"/>
    <property type="evidence" value="ECO:0007669"/>
    <property type="project" value="UniProtKB-UniRule"/>
</dbReference>
<gene>
    <name evidence="12 15" type="primary">alaS</name>
    <name evidence="15" type="ORF">GX426_01175</name>
</gene>
<protein>
    <recommendedName>
        <fullName evidence="12">Alanine--tRNA ligase</fullName>
        <ecNumber evidence="12">6.1.1.7</ecNumber>
    </recommendedName>
    <alternativeName>
        <fullName evidence="12">Alanyl-tRNA synthetase</fullName>
        <shortName evidence="12">AlaRS</shortName>
    </alternativeName>
</protein>
<dbReference type="InterPro" id="IPR045864">
    <property type="entry name" value="aa-tRNA-synth_II/BPL/LPL"/>
</dbReference>
<keyword evidence="5 12" id="KW-0479">Metal-binding</keyword>
<name>A0A7K4AFE3_METSH</name>
<evidence type="ECO:0000256" key="1">
    <source>
        <dbReference type="ARBA" id="ARBA00008226"/>
    </source>
</evidence>
<dbReference type="SUPFAM" id="SSF55186">
    <property type="entry name" value="ThrRS/AlaRS common domain"/>
    <property type="match status" value="1"/>
</dbReference>
<keyword evidence="3 12" id="KW-0820">tRNA-binding</keyword>
<dbReference type="InterPro" id="IPR022429">
    <property type="entry name" value="Ala-tRNA_lgiase_arc"/>
</dbReference>
<dbReference type="InterPro" id="IPR018164">
    <property type="entry name" value="Ala-tRNA-synth_IIc_N"/>
</dbReference>
<keyword evidence="7 12" id="KW-0862">Zinc</keyword>
<feature type="binding site" evidence="12">
    <location>
        <position position="605"/>
    </location>
    <ligand>
        <name>Zn(2+)</name>
        <dbReference type="ChEBI" id="CHEBI:29105"/>
    </ligand>
</feature>
<keyword evidence="10 12" id="KW-0648">Protein biosynthesis</keyword>
<dbReference type="SUPFAM" id="SSF50447">
    <property type="entry name" value="Translation proteins"/>
    <property type="match status" value="1"/>
</dbReference>
<comment type="catalytic activity">
    <reaction evidence="12">
        <text>tRNA(Ala) + L-alanine + ATP = L-alanyl-tRNA(Ala) + AMP + diphosphate</text>
        <dbReference type="Rhea" id="RHEA:12540"/>
        <dbReference type="Rhea" id="RHEA-COMP:9657"/>
        <dbReference type="Rhea" id="RHEA-COMP:9923"/>
        <dbReference type="ChEBI" id="CHEBI:30616"/>
        <dbReference type="ChEBI" id="CHEBI:33019"/>
        <dbReference type="ChEBI" id="CHEBI:57972"/>
        <dbReference type="ChEBI" id="CHEBI:78442"/>
        <dbReference type="ChEBI" id="CHEBI:78497"/>
        <dbReference type="ChEBI" id="CHEBI:456215"/>
        <dbReference type="EC" id="6.1.1.7"/>
    </reaction>
</comment>
<dbReference type="InterPro" id="IPR018163">
    <property type="entry name" value="Thr/Ala-tRNA-synth_IIc_edit"/>
</dbReference>
<evidence type="ECO:0000256" key="5">
    <source>
        <dbReference type="ARBA" id="ARBA00022723"/>
    </source>
</evidence>
<evidence type="ECO:0000313" key="15">
    <source>
        <dbReference type="EMBL" id="NLJ21710.1"/>
    </source>
</evidence>
<dbReference type="GO" id="GO:0006419">
    <property type="term" value="P:alanyl-tRNA aminoacylation"/>
    <property type="evidence" value="ECO:0007669"/>
    <property type="project" value="UniProtKB-UniRule"/>
</dbReference>
<dbReference type="GO" id="GO:0000049">
    <property type="term" value="F:tRNA binding"/>
    <property type="evidence" value="ECO:0007669"/>
    <property type="project" value="UniProtKB-KW"/>
</dbReference>
<dbReference type="Gene3D" id="6.10.250.550">
    <property type="match status" value="1"/>
</dbReference>
<evidence type="ECO:0000259" key="14">
    <source>
        <dbReference type="PROSITE" id="PS50860"/>
    </source>
</evidence>
<feature type="domain" description="Alanyl-transfer RNA synthetases family profile" evidence="14">
    <location>
        <begin position="59"/>
        <end position="747"/>
    </location>
</feature>
<evidence type="ECO:0000256" key="13">
    <source>
        <dbReference type="SAM" id="Coils"/>
    </source>
</evidence>
<evidence type="ECO:0000256" key="12">
    <source>
        <dbReference type="HAMAP-Rule" id="MF_00036"/>
    </source>
</evidence>
<comment type="similarity">
    <text evidence="1 12">Belongs to the class-II aminoacyl-tRNA synthetase family.</text>
</comment>
<proteinExistence type="inferred from homology"/>
<dbReference type="InterPro" id="IPR018162">
    <property type="entry name" value="Ala-tRNA-ligase_IIc_anticod-bd"/>
</dbReference>
<accession>A0A7K4AFE3</accession>
<feature type="binding site" evidence="12">
    <location>
        <position position="601"/>
    </location>
    <ligand>
        <name>Zn(2+)</name>
        <dbReference type="ChEBI" id="CHEBI:29105"/>
    </ligand>
</feature>
<sequence length="909" mass="100804">MFTEDEYRLDFFIEEGFHHKKCEKCGKFFWTRDGSRKTCGDPPCDPYTFIGSPIFKRQHSLDEMREHYLGFFEAWGHTRIKRYPVAARWRDDIYLTIASIADFQPFVTSGQVPPPANPLTISQPCIRLDDLDSVGRSGRHLTTFEMMAHHVFNTPDREIYWKDRTVRLCDELLVGLGMDPLAVTYKENPWAGGGNAGPSVEVMVGGLELATLVFMDLVAAPAGAVEIKGERYEKMKNYIVDTGYGLERFVWASNGAPTIYDAIFPDLVRQVADLAGVEHNLDDPEYAEIFAQNARLAGMVDLDEYSMKDLRARIAGSIGIDPERLEKAILPMERIYAVVDHTRCLAYMLGDGIIPSNVKGGYLSRLVIRRTLRLMKELGLRLPLADLVQLQISRLDYPDWEESFATIREILDQEEQKYAETLEKGMRLVRKTAESYLKKKEPVPLSEMIALYDTHGIPPEIAREAAVQMGAQVELPDNFYSLVAKKHIRAEPVEEKNPPIPGKTELLFYENPFEEEFEAEVLDVVEGAAILDRTLLYPEGGGQPADHGTLEKDGQLFQVTDVQKSGDVVLHKLAEPCCLAKGDRVKGKVDMLRRLAHARHHTATHLVHDSAKRVLGKHIWQAGAQKSEDRARLDISHFKRITDAELKAIELEANRRVMELVPVDTQFLPRTEAEKLFGFELYQGGVPPGKLIRVVRVGSDIEACAGTHVTNTGMIGMIKILRAERVQDGVERVEFAAGEAAVRASQARDDLLAGAAGILRVPNEQLPRTAERFFEEWKEQQKEIERLKEDLAAARLKTLVSEAETIDGLRVIVQKMGNADIDELLKAAALLAEEDCVALLGSKTGKLVAAVGQSGLSKGVKAGSIIKAAAKALGGGGGGRPQLAQGGGPDTERLEEALAAGKEAIRAGA</sequence>